<protein>
    <submittedName>
        <fullName evidence="1">Uncharacterized protein</fullName>
    </submittedName>
</protein>
<keyword evidence="2" id="KW-1185">Reference proteome</keyword>
<proteinExistence type="predicted"/>
<comment type="caution">
    <text evidence="1">The sequence shown here is derived from an EMBL/GenBank/DDBJ whole genome shotgun (WGS) entry which is preliminary data.</text>
</comment>
<gene>
    <name evidence="1" type="ORF">WMY93_018010</name>
</gene>
<evidence type="ECO:0000313" key="2">
    <source>
        <dbReference type="Proteomes" id="UP001460270"/>
    </source>
</evidence>
<reference evidence="2" key="1">
    <citation type="submission" date="2024-04" db="EMBL/GenBank/DDBJ databases">
        <title>Salinicola lusitanus LLJ914,a marine bacterium isolated from the Okinawa Trough.</title>
        <authorList>
            <person name="Li J."/>
        </authorList>
    </citation>
    <scope>NUCLEOTIDE SEQUENCE [LARGE SCALE GENOMIC DNA]</scope>
</reference>
<name>A0AAW0NPH6_9GOBI</name>
<organism evidence="1 2">
    <name type="scientific">Mugilogobius chulae</name>
    <name type="common">yellowstripe goby</name>
    <dbReference type="NCBI Taxonomy" id="88201"/>
    <lineage>
        <taxon>Eukaryota</taxon>
        <taxon>Metazoa</taxon>
        <taxon>Chordata</taxon>
        <taxon>Craniata</taxon>
        <taxon>Vertebrata</taxon>
        <taxon>Euteleostomi</taxon>
        <taxon>Actinopterygii</taxon>
        <taxon>Neopterygii</taxon>
        <taxon>Teleostei</taxon>
        <taxon>Neoteleostei</taxon>
        <taxon>Acanthomorphata</taxon>
        <taxon>Gobiaria</taxon>
        <taxon>Gobiiformes</taxon>
        <taxon>Gobioidei</taxon>
        <taxon>Gobiidae</taxon>
        <taxon>Gobionellinae</taxon>
        <taxon>Mugilogobius</taxon>
    </lineage>
</organism>
<sequence length="159" mass="18079">MLNERIRENNVSIKKFKNRAEFLEDKLSNIIPEEIGNRVKNFIQTAQLAQHSKSKERQIKKFNILLSRKRRDQERKEEKLAEKDVLSKGLNFAVTSNHIPTVDFITATEAAIKKNNMTGSEAADLRLRVTATLNSAKPPPSNITPEERKALTALQKITA</sequence>
<dbReference type="EMBL" id="JBBPFD010000013">
    <property type="protein sequence ID" value="KAK7901241.1"/>
    <property type="molecule type" value="Genomic_DNA"/>
</dbReference>
<dbReference type="Proteomes" id="UP001460270">
    <property type="component" value="Unassembled WGS sequence"/>
</dbReference>
<accession>A0AAW0NPH6</accession>
<dbReference type="AlphaFoldDB" id="A0AAW0NPH6"/>
<evidence type="ECO:0000313" key="1">
    <source>
        <dbReference type="EMBL" id="KAK7901241.1"/>
    </source>
</evidence>